<dbReference type="HOGENOM" id="CLU_157804_0_0_9"/>
<dbReference type="GO" id="GO:0005840">
    <property type="term" value="C:ribosome"/>
    <property type="evidence" value="ECO:0007669"/>
    <property type="project" value="UniProtKB-KW"/>
</dbReference>
<accession>E6U8F7</accession>
<dbReference type="Pfam" id="PF01248">
    <property type="entry name" value="Ribosomal_L7Ae"/>
    <property type="match status" value="1"/>
</dbReference>
<gene>
    <name evidence="2" type="ordered locus">Ethha_2784</name>
</gene>
<dbReference type="eggNOG" id="COG1358">
    <property type="taxonomic scope" value="Bacteria"/>
</dbReference>
<dbReference type="SUPFAM" id="SSF55315">
    <property type="entry name" value="L30e-like"/>
    <property type="match status" value="1"/>
</dbReference>
<evidence type="ECO:0000313" key="2">
    <source>
        <dbReference type="EMBL" id="ADU28276.1"/>
    </source>
</evidence>
<reference evidence="2 3" key="1">
    <citation type="submission" date="2010-12" db="EMBL/GenBank/DDBJ databases">
        <title>Complete sequence of Ethanoligenens harbinense YUAN-3.</title>
        <authorList>
            <person name="Lucas S."/>
            <person name="Copeland A."/>
            <person name="Lapidus A."/>
            <person name="Cheng J.-F."/>
            <person name="Bruce D."/>
            <person name="Goodwin L."/>
            <person name="Pitluck S."/>
            <person name="Chertkov O."/>
            <person name="Misra M."/>
            <person name="Detter J.C."/>
            <person name="Han C."/>
            <person name="Tapia R."/>
            <person name="Land M."/>
            <person name="Hauser L."/>
            <person name="Jeffries C."/>
            <person name="Kyrpides N."/>
            <person name="Ivanova N."/>
            <person name="Mikhailova N."/>
            <person name="Wang A."/>
            <person name="Mouttaki H."/>
            <person name="He Z."/>
            <person name="Zhou J."/>
            <person name="Hemme C.L."/>
            <person name="Woyke T."/>
        </authorList>
    </citation>
    <scope>NUCLEOTIDE SEQUENCE [LARGE SCALE GENOMIC DNA]</scope>
    <source>
        <strain evidence="3">DSM 18485 / JCM 12961 / CGMCC 1.5033 / YUAN-3</strain>
    </source>
</reference>
<name>E6U8F7_ETHHY</name>
<dbReference type="Proteomes" id="UP000001551">
    <property type="component" value="Chromosome"/>
</dbReference>
<dbReference type="AlphaFoldDB" id="E6U8F7"/>
<organism evidence="2 3">
    <name type="scientific">Ethanoligenens harbinense (strain DSM 18485 / JCM 12961 / CGMCC 1.5033 / YUAN-3)</name>
    <dbReference type="NCBI Taxonomy" id="663278"/>
    <lineage>
        <taxon>Bacteria</taxon>
        <taxon>Bacillati</taxon>
        <taxon>Bacillota</taxon>
        <taxon>Clostridia</taxon>
        <taxon>Eubacteriales</taxon>
        <taxon>Oscillospiraceae</taxon>
        <taxon>Ethanoligenens</taxon>
    </lineage>
</organism>
<keyword evidence="2" id="KW-0687">Ribonucleoprotein</keyword>
<evidence type="ECO:0000313" key="3">
    <source>
        <dbReference type="Proteomes" id="UP000001551"/>
    </source>
</evidence>
<keyword evidence="2" id="KW-0689">Ribosomal protein</keyword>
<sequence length="117" mass="12561">MANKLQGLLGFARRAGKLTFGTDAVLKDVAFGRALAVLLSTDASARTEKSVRRACEETKTPCLQTGLDKQRLGACIGRGDTAVAAITDASFAKRVIELCETAQQEDDGKYDHEISRT</sequence>
<dbReference type="RefSeq" id="WP_013486619.1">
    <property type="nucleotide sequence ID" value="NC_014828.1"/>
</dbReference>
<dbReference type="InterPro" id="IPR004038">
    <property type="entry name" value="Ribosomal_eL8/eL30/eS12/Gad45"/>
</dbReference>
<feature type="domain" description="Ribosomal protein eL8/eL30/eS12/Gadd45" evidence="1">
    <location>
        <begin position="4"/>
        <end position="93"/>
    </location>
</feature>
<dbReference type="KEGG" id="eha:Ethha_2784"/>
<dbReference type="InterPro" id="IPR029064">
    <property type="entry name" value="Ribosomal_eL30-like_sf"/>
</dbReference>
<proteinExistence type="predicted"/>
<protein>
    <submittedName>
        <fullName evidence="2">Ribosomal protein L7Ae/L30e/S12e/Gadd45</fullName>
    </submittedName>
</protein>
<dbReference type="Gene3D" id="3.30.1330.30">
    <property type="match status" value="1"/>
</dbReference>
<evidence type="ECO:0000259" key="1">
    <source>
        <dbReference type="Pfam" id="PF01248"/>
    </source>
</evidence>
<dbReference type="EMBL" id="CP002400">
    <property type="protein sequence ID" value="ADU28276.1"/>
    <property type="molecule type" value="Genomic_DNA"/>
</dbReference>
<dbReference type="STRING" id="663278.Ethha_2784"/>
<keyword evidence="3" id="KW-1185">Reference proteome</keyword>